<proteinExistence type="predicted"/>
<evidence type="ECO:0000313" key="5">
    <source>
        <dbReference type="Proteomes" id="UP000198877"/>
    </source>
</evidence>
<dbReference type="Pfam" id="PF01841">
    <property type="entry name" value="Transglut_core"/>
    <property type="match status" value="1"/>
</dbReference>
<keyword evidence="2" id="KW-0472">Membrane</keyword>
<feature type="compositionally biased region" description="Pro residues" evidence="1">
    <location>
        <begin position="632"/>
        <end position="648"/>
    </location>
</feature>
<evidence type="ECO:0000259" key="3">
    <source>
        <dbReference type="SMART" id="SM00460"/>
    </source>
</evidence>
<feature type="domain" description="Transglutaminase-like" evidence="3">
    <location>
        <begin position="541"/>
        <end position="610"/>
    </location>
</feature>
<dbReference type="SUPFAM" id="SSF54001">
    <property type="entry name" value="Cysteine proteinases"/>
    <property type="match status" value="1"/>
</dbReference>
<feature type="transmembrane region" description="Helical" evidence="2">
    <location>
        <begin position="232"/>
        <end position="249"/>
    </location>
</feature>
<keyword evidence="2" id="KW-0812">Transmembrane</keyword>
<evidence type="ECO:0000313" key="4">
    <source>
        <dbReference type="EMBL" id="SFR51006.1"/>
    </source>
</evidence>
<evidence type="ECO:0000256" key="2">
    <source>
        <dbReference type="SAM" id="Phobius"/>
    </source>
</evidence>
<dbReference type="RefSeq" id="WP_245762916.1">
    <property type="nucleotide sequence ID" value="NZ_FOYR01000002.1"/>
</dbReference>
<dbReference type="InterPro" id="IPR021878">
    <property type="entry name" value="TgpA_N"/>
</dbReference>
<gene>
    <name evidence="4" type="ORF">SAMN04488591_1609</name>
</gene>
<name>A0A1I6H904_9MICO</name>
<organism evidence="4 5">
    <name type="scientific">Microbacterium azadirachtae</name>
    <dbReference type="NCBI Taxonomy" id="582680"/>
    <lineage>
        <taxon>Bacteria</taxon>
        <taxon>Bacillati</taxon>
        <taxon>Actinomycetota</taxon>
        <taxon>Actinomycetes</taxon>
        <taxon>Micrococcales</taxon>
        <taxon>Microbacteriaceae</taxon>
        <taxon>Microbacterium</taxon>
    </lineage>
</organism>
<evidence type="ECO:0000256" key="1">
    <source>
        <dbReference type="SAM" id="MobiDB-lite"/>
    </source>
</evidence>
<feature type="region of interest" description="Disordered" evidence="1">
    <location>
        <begin position="825"/>
        <end position="865"/>
    </location>
</feature>
<dbReference type="PANTHER" id="PTHR42736">
    <property type="entry name" value="PROTEIN-GLUTAMINE GAMMA-GLUTAMYLTRANSFERASE"/>
    <property type="match status" value="1"/>
</dbReference>
<feature type="transmembrane region" description="Helical" evidence="2">
    <location>
        <begin position="209"/>
        <end position="226"/>
    </location>
</feature>
<feature type="compositionally biased region" description="Basic and acidic residues" evidence="1">
    <location>
        <begin position="26"/>
        <end position="55"/>
    </location>
</feature>
<dbReference type="InterPro" id="IPR052901">
    <property type="entry name" value="Bact_TGase-like"/>
</dbReference>
<dbReference type="InterPro" id="IPR038765">
    <property type="entry name" value="Papain-like_cys_pep_sf"/>
</dbReference>
<keyword evidence="2" id="KW-1133">Transmembrane helix</keyword>
<feature type="transmembrane region" description="Helical" evidence="2">
    <location>
        <begin position="94"/>
        <end position="113"/>
    </location>
</feature>
<feature type="region of interest" description="Disordered" evidence="1">
    <location>
        <begin position="624"/>
        <end position="657"/>
    </location>
</feature>
<dbReference type="Pfam" id="PF11992">
    <property type="entry name" value="TgpA_N"/>
    <property type="match status" value="1"/>
</dbReference>
<feature type="transmembrane region" description="Helical" evidence="2">
    <location>
        <begin position="69"/>
        <end position="88"/>
    </location>
</feature>
<dbReference type="Gene3D" id="3.10.620.30">
    <property type="match status" value="1"/>
</dbReference>
<feature type="transmembrane region" description="Helical" evidence="2">
    <location>
        <begin position="661"/>
        <end position="692"/>
    </location>
</feature>
<feature type="transmembrane region" description="Helical" evidence="2">
    <location>
        <begin position="277"/>
        <end position="301"/>
    </location>
</feature>
<sequence length="865" mass="90444">MTAPAQPGSDRSAETSTTPRSRRARTPRDPKARTPRDPKTKAPRDPKTKAPRDPKTNAVRRPLSARRTVVDLVAVALLMGAGIVGWWPSFAGGSFLPAAIGGVVLGLGIALICAWRGWGILATAGLTLLVYYVFGGALALPQTTLFGVVPTGQTLGALSAGAITSWKAMLTTVAPVAVADGYALVPFLAALVFGVVAAALALRLRRAAWALIPAAAHLMLVIAMGVPAPAAPIAQGVAFALVAVAWLALRGTGEQSDAAVSVAADGTHSTALRRRRILAGAAVLVVAGLAGTGVATATTLAEPRHVFRDVVLPPFDVHQYASPLQSYRGYVKDHRKDTLFTVKGLPEGARIRVGTMDSFNGVVYDVSDKGVGSSGAFSPIRDNMSADATGSSATLDITMDAYKGVWLPDAGQVSRIAFAGSDADALRRGTYYNESTGTAVATSRLRKGDTYTVDTTIPRTWTDKQLEGLDFGAVAMPKSAEAPEKLAALASDTVADAKTPIAQVRALVKKFSEEGFFSHGLEGEALSRAGHTEERISTLIGGQQMVGDDEQYAVAMALAARSLGIPLRVVMGFYPDKGQKGTFSANGDNLHAWVEVNFEKAGWVAFDPTPPKDKVPQDQITKPKVVPKPQVLQPPPPPQDPVELPPSVPDQRGNQDGPSDLLGILGAVLAIGGSVLLVLAILASPFIVIGAWKAARRRKRRAAALAADRISGGWDELTDRAVDYGARLPVGATRAEEAQTVATSLTVPAVTALADHADAQVFGPSEPTAEDVDAFWREVDGIVAGLGKEASWRRRLLARLSLRSLLGGTRLSTGVQGLRDAAAERIRRPQSGSGASAAAPGTIENTAGRQSGTRAARPGSESENS</sequence>
<feature type="compositionally biased region" description="Polar residues" evidence="1">
    <location>
        <begin position="843"/>
        <end position="853"/>
    </location>
</feature>
<dbReference type="SMART" id="SM00460">
    <property type="entry name" value="TGc"/>
    <property type="match status" value="1"/>
</dbReference>
<accession>A0A1I6H904</accession>
<dbReference type="PANTHER" id="PTHR42736:SF1">
    <property type="entry name" value="PROTEIN-GLUTAMINE GAMMA-GLUTAMYLTRANSFERASE"/>
    <property type="match status" value="1"/>
</dbReference>
<dbReference type="AlphaFoldDB" id="A0A1I6H904"/>
<dbReference type="EMBL" id="FOYR01000002">
    <property type="protein sequence ID" value="SFR51006.1"/>
    <property type="molecule type" value="Genomic_DNA"/>
</dbReference>
<feature type="compositionally biased region" description="Low complexity" evidence="1">
    <location>
        <begin position="831"/>
        <end position="841"/>
    </location>
</feature>
<protein>
    <submittedName>
        <fullName evidence="4">Transglutaminase-like superfamily protein</fullName>
    </submittedName>
</protein>
<feature type="transmembrane region" description="Helical" evidence="2">
    <location>
        <begin position="182"/>
        <end position="202"/>
    </location>
</feature>
<dbReference type="Proteomes" id="UP000198877">
    <property type="component" value="Unassembled WGS sequence"/>
</dbReference>
<feature type="transmembrane region" description="Helical" evidence="2">
    <location>
        <begin position="120"/>
        <end position="140"/>
    </location>
</feature>
<dbReference type="InterPro" id="IPR002931">
    <property type="entry name" value="Transglutaminase-like"/>
</dbReference>
<reference evidence="5" key="1">
    <citation type="submission" date="2016-10" db="EMBL/GenBank/DDBJ databases">
        <authorList>
            <person name="Varghese N."/>
            <person name="Submissions S."/>
        </authorList>
    </citation>
    <scope>NUCLEOTIDE SEQUENCE [LARGE SCALE GENOMIC DNA]</scope>
    <source>
        <strain evidence="5">CL127</strain>
    </source>
</reference>
<feature type="region of interest" description="Disordered" evidence="1">
    <location>
        <begin position="1"/>
        <end position="61"/>
    </location>
</feature>